<dbReference type="STRING" id="197221.gene:10748488"/>
<comment type="similarity">
    <text evidence="2">Belongs to the ABC transporter superfamily.</text>
</comment>
<evidence type="ECO:0000256" key="2">
    <source>
        <dbReference type="ARBA" id="ARBA00005417"/>
    </source>
</evidence>
<dbReference type="EnsemblBacteria" id="BAC09434">
    <property type="protein sequence ID" value="BAC09434"/>
    <property type="gene ID" value="BAC09434"/>
</dbReference>
<evidence type="ECO:0000256" key="5">
    <source>
        <dbReference type="ARBA" id="ARBA00023136"/>
    </source>
</evidence>
<dbReference type="EMBL" id="BA000039">
    <property type="protein sequence ID" value="BAC09434.1"/>
    <property type="molecule type" value="Genomic_DNA"/>
</dbReference>
<dbReference type="InterPro" id="IPR027417">
    <property type="entry name" value="P-loop_NTPase"/>
</dbReference>
<dbReference type="Gene3D" id="3.40.50.300">
    <property type="entry name" value="P-loop containing nucleotide triphosphate hydrolases"/>
    <property type="match status" value="1"/>
</dbReference>
<evidence type="ECO:0000313" key="7">
    <source>
        <dbReference type="Proteomes" id="UP000000440"/>
    </source>
</evidence>
<dbReference type="SUPFAM" id="SSF52540">
    <property type="entry name" value="P-loop containing nucleoside triphosphate hydrolases"/>
    <property type="match status" value="1"/>
</dbReference>
<keyword evidence="7" id="KW-1185">Reference proteome</keyword>
<sequence length="99" mass="11002">MAIARALAMQPEILFFDQPTFVLGPELVGDVLAVMRPLAAEAMTMAVLTHEVQFAREASCRVVFLADGQIIEEGSPQELCYGLQQERTRLFLEPVLVRP</sequence>
<dbReference type="KEGG" id="tel:tlr1882"/>
<dbReference type="AlphaFoldDB" id="Q8DHR3"/>
<dbReference type="PANTHER" id="PTHR43166">
    <property type="entry name" value="AMINO ACID IMPORT ATP-BINDING PROTEIN"/>
    <property type="match status" value="1"/>
</dbReference>
<keyword evidence="6" id="KW-0547">Nucleotide-binding</keyword>
<evidence type="ECO:0000256" key="4">
    <source>
        <dbReference type="ARBA" id="ARBA00022475"/>
    </source>
</evidence>
<protein>
    <submittedName>
        <fullName evidence="6">Amino acid ABC transporter ATP-binding protein</fullName>
    </submittedName>
</protein>
<dbReference type="InterPro" id="IPR050086">
    <property type="entry name" value="MetN_ABC_transporter-like"/>
</dbReference>
<keyword evidence="5" id="KW-0472">Membrane</keyword>
<dbReference type="SMR" id="Q8DHR3"/>
<name>Q8DHR3_THEVB</name>
<gene>
    <name evidence="6" type="ordered locus">tlr1882</name>
</gene>
<evidence type="ECO:0000256" key="1">
    <source>
        <dbReference type="ARBA" id="ARBA00004202"/>
    </source>
</evidence>
<dbReference type="PANTHER" id="PTHR43166:SF9">
    <property type="entry name" value="GLUTAMATE_ASPARTATE IMPORT ATP-BINDING PROTEIN GLTL"/>
    <property type="match status" value="1"/>
</dbReference>
<dbReference type="Proteomes" id="UP000000440">
    <property type="component" value="Chromosome"/>
</dbReference>
<evidence type="ECO:0000256" key="3">
    <source>
        <dbReference type="ARBA" id="ARBA00022448"/>
    </source>
</evidence>
<dbReference type="GO" id="GO:0005886">
    <property type="term" value="C:plasma membrane"/>
    <property type="evidence" value="ECO:0007669"/>
    <property type="project" value="UniProtKB-SubCell"/>
</dbReference>
<dbReference type="GO" id="GO:0005524">
    <property type="term" value="F:ATP binding"/>
    <property type="evidence" value="ECO:0007669"/>
    <property type="project" value="UniProtKB-KW"/>
</dbReference>
<keyword evidence="4" id="KW-1003">Cell membrane</keyword>
<keyword evidence="3" id="KW-0813">Transport</keyword>
<proteinExistence type="inferred from homology"/>
<keyword evidence="6" id="KW-0067">ATP-binding</keyword>
<accession>Q8DHR3</accession>
<reference evidence="6 7" key="1">
    <citation type="journal article" date="2002" name="DNA Res.">
        <title>Complete genome structure of the thermophilic cyanobacterium Thermosynechococcus elongatus BP-1.</title>
        <authorList>
            <person name="Nakamura Y."/>
            <person name="Kaneko T."/>
            <person name="Sato S."/>
            <person name="Ikeuchi M."/>
            <person name="Katoh H."/>
            <person name="Sasamoto S."/>
            <person name="Watanabe A."/>
            <person name="Iriguchi M."/>
            <person name="Kawashima K."/>
            <person name="Kimura T."/>
            <person name="Kishida Y."/>
            <person name="Kiyokawa C."/>
            <person name="Kohara M."/>
            <person name="Matsumoto M."/>
            <person name="Matsuno A."/>
            <person name="Nakazaki N."/>
            <person name="Shimpo S."/>
            <person name="Sugimoto M."/>
            <person name="Takeuchi C."/>
            <person name="Yamada M."/>
            <person name="Tabata S."/>
        </authorList>
    </citation>
    <scope>NUCLEOTIDE SEQUENCE [LARGE SCALE GENOMIC DNA]</scope>
    <source>
        <strain evidence="7">IAM M-273 / NIES-2133 / BP-1</strain>
    </source>
</reference>
<evidence type="ECO:0000313" key="6">
    <source>
        <dbReference type="EMBL" id="BAC09434.1"/>
    </source>
</evidence>
<dbReference type="eggNOG" id="COG1126">
    <property type="taxonomic scope" value="Bacteria"/>
</dbReference>
<comment type="subcellular location">
    <subcellularLocation>
        <location evidence="1">Cell membrane</location>
        <topology evidence="1">Peripheral membrane protein</topology>
    </subcellularLocation>
</comment>
<organism evidence="6 7">
    <name type="scientific">Thermosynechococcus vestitus (strain NIES-2133 / IAM M-273 / BP-1)</name>
    <dbReference type="NCBI Taxonomy" id="197221"/>
    <lineage>
        <taxon>Bacteria</taxon>
        <taxon>Bacillati</taxon>
        <taxon>Cyanobacteriota</taxon>
        <taxon>Cyanophyceae</taxon>
        <taxon>Acaryochloridales</taxon>
        <taxon>Thermosynechococcaceae</taxon>
        <taxon>Thermosynechococcus</taxon>
    </lineage>
</organism>